<feature type="transmembrane region" description="Helical" evidence="1">
    <location>
        <begin position="88"/>
        <end position="110"/>
    </location>
</feature>
<gene>
    <name evidence="3" type="ORF">CAEBREN_28434</name>
</gene>
<dbReference type="eggNOG" id="ENOG502SESH">
    <property type="taxonomic scope" value="Eukaryota"/>
</dbReference>
<dbReference type="InParanoid" id="G0NNX0"/>
<dbReference type="PANTHER" id="PTHR34149">
    <property type="entry name" value="PROTEIN CBG11905-RELATED"/>
    <property type="match status" value="1"/>
</dbReference>
<dbReference type="AlphaFoldDB" id="G0NNX0"/>
<keyword evidence="1" id="KW-1133">Transmembrane helix</keyword>
<reference evidence="4" key="1">
    <citation type="submission" date="2011-07" db="EMBL/GenBank/DDBJ databases">
        <authorList>
            <consortium name="Caenorhabditis brenneri Sequencing and Analysis Consortium"/>
            <person name="Wilson R.K."/>
        </authorList>
    </citation>
    <scope>NUCLEOTIDE SEQUENCE [LARGE SCALE GENOMIC DNA]</scope>
    <source>
        <strain evidence="4">PB2801</strain>
    </source>
</reference>
<dbReference type="Proteomes" id="UP000008068">
    <property type="component" value="Unassembled WGS sequence"/>
</dbReference>
<keyword evidence="1" id="KW-0812">Transmembrane</keyword>
<keyword evidence="2" id="KW-0732">Signal</keyword>
<keyword evidence="4" id="KW-1185">Reference proteome</keyword>
<evidence type="ECO:0000256" key="1">
    <source>
        <dbReference type="SAM" id="Phobius"/>
    </source>
</evidence>
<dbReference type="Pfam" id="PF10853">
    <property type="entry name" value="DUF2650"/>
    <property type="match status" value="1"/>
</dbReference>
<name>G0NNX0_CAEBE</name>
<dbReference type="OrthoDB" id="5778674at2759"/>
<feature type="chain" id="PRO_5003406082" evidence="2">
    <location>
        <begin position="21"/>
        <end position="134"/>
    </location>
</feature>
<evidence type="ECO:0000313" key="3">
    <source>
        <dbReference type="EMBL" id="EGT34971.1"/>
    </source>
</evidence>
<dbReference type="InterPro" id="IPR022559">
    <property type="entry name" value="SUP-1-like"/>
</dbReference>
<dbReference type="HOGENOM" id="CLU_1918965_0_0_1"/>
<evidence type="ECO:0000313" key="4">
    <source>
        <dbReference type="Proteomes" id="UP000008068"/>
    </source>
</evidence>
<protein>
    <submittedName>
        <fullName evidence="3">Uncharacterized protein</fullName>
    </submittedName>
</protein>
<proteinExistence type="predicted"/>
<dbReference type="EMBL" id="GL379917">
    <property type="protein sequence ID" value="EGT34971.1"/>
    <property type="molecule type" value="Genomic_DNA"/>
</dbReference>
<dbReference type="FunCoup" id="G0NNX0">
    <property type="interactions" value="191"/>
</dbReference>
<organism evidence="4">
    <name type="scientific">Caenorhabditis brenneri</name>
    <name type="common">Nematode worm</name>
    <dbReference type="NCBI Taxonomy" id="135651"/>
    <lineage>
        <taxon>Eukaryota</taxon>
        <taxon>Metazoa</taxon>
        <taxon>Ecdysozoa</taxon>
        <taxon>Nematoda</taxon>
        <taxon>Chromadorea</taxon>
        <taxon>Rhabditida</taxon>
        <taxon>Rhabditina</taxon>
        <taxon>Rhabditomorpha</taxon>
        <taxon>Rhabditoidea</taxon>
        <taxon>Rhabditidae</taxon>
        <taxon>Peloderinae</taxon>
        <taxon>Caenorhabditis</taxon>
    </lineage>
</organism>
<accession>G0NNX0</accession>
<sequence>MAGSTSLTALLLLLIPVTYAMVVWPVLDRNTTRSTIVRPRNWAEKNLGQWCRNFTVNEHTQCPQASAFHQFDCCGPHETECCFAIQGWVIVILTIVGTCGAIILIFAALLKLNLICPLPYSQKPTPPTYTGIQE</sequence>
<feature type="signal peptide" evidence="2">
    <location>
        <begin position="1"/>
        <end position="20"/>
    </location>
</feature>
<dbReference type="PANTHER" id="PTHR34149:SF5">
    <property type="entry name" value="TRANSMEMBRANE PROTEIN"/>
    <property type="match status" value="1"/>
</dbReference>
<keyword evidence="1" id="KW-0472">Membrane</keyword>
<evidence type="ECO:0000256" key="2">
    <source>
        <dbReference type="SAM" id="SignalP"/>
    </source>
</evidence>